<dbReference type="EMBL" id="CP058649">
    <property type="protein sequence ID" value="QUI22419.1"/>
    <property type="molecule type" value="Genomic_DNA"/>
</dbReference>
<keyword evidence="5" id="KW-1185">Reference proteome</keyword>
<proteinExistence type="inferred from homology"/>
<dbReference type="RefSeq" id="WP_212697904.1">
    <property type="nucleotide sequence ID" value="NZ_CP058649.1"/>
</dbReference>
<feature type="compositionally biased region" description="Basic and acidic residues" evidence="2">
    <location>
        <begin position="43"/>
        <end position="62"/>
    </location>
</feature>
<dbReference type="AlphaFoldDB" id="A0A8J8MIT6"/>
<dbReference type="SUPFAM" id="SSF53807">
    <property type="entry name" value="Helical backbone' metal receptor"/>
    <property type="match status" value="1"/>
</dbReference>
<reference evidence="4" key="1">
    <citation type="submission" date="2020-07" db="EMBL/GenBank/DDBJ databases">
        <title>Vallitalea pronyensis genome.</title>
        <authorList>
            <person name="Postec A."/>
        </authorList>
    </citation>
    <scope>NUCLEOTIDE SEQUENCE</scope>
    <source>
        <strain evidence="4">FatNI3</strain>
    </source>
</reference>
<feature type="compositionally biased region" description="Basic and acidic residues" evidence="2">
    <location>
        <begin position="70"/>
        <end position="93"/>
    </location>
</feature>
<dbReference type="PANTHER" id="PTHR30535:SF36">
    <property type="entry name" value="HIGH-AFFINITY HEME UPTAKE SYSTEM PROTEIN ISDE"/>
    <property type="match status" value="1"/>
</dbReference>
<organism evidence="4 5">
    <name type="scientific">Vallitalea pronyensis</name>
    <dbReference type="NCBI Taxonomy" id="1348613"/>
    <lineage>
        <taxon>Bacteria</taxon>
        <taxon>Bacillati</taxon>
        <taxon>Bacillota</taxon>
        <taxon>Clostridia</taxon>
        <taxon>Lachnospirales</taxon>
        <taxon>Vallitaleaceae</taxon>
        <taxon>Vallitalea</taxon>
    </lineage>
</organism>
<dbReference type="PROSITE" id="PS51257">
    <property type="entry name" value="PROKAR_LIPOPROTEIN"/>
    <property type="match status" value="1"/>
</dbReference>
<dbReference type="PANTHER" id="PTHR30535">
    <property type="entry name" value="VITAMIN B12-BINDING PROTEIN"/>
    <property type="match status" value="1"/>
</dbReference>
<dbReference type="GO" id="GO:0071281">
    <property type="term" value="P:cellular response to iron ion"/>
    <property type="evidence" value="ECO:0007669"/>
    <property type="project" value="TreeGrafter"/>
</dbReference>
<dbReference type="InterPro" id="IPR002491">
    <property type="entry name" value="ABC_transptr_periplasmic_BD"/>
</dbReference>
<dbReference type="InterPro" id="IPR050902">
    <property type="entry name" value="ABC_Transporter_SBP"/>
</dbReference>
<feature type="region of interest" description="Disordered" evidence="2">
    <location>
        <begin position="24"/>
        <end position="95"/>
    </location>
</feature>
<protein>
    <submittedName>
        <fullName evidence="4">ABC transporter substrate-binding protein</fullName>
    </submittedName>
</protein>
<dbReference type="PROSITE" id="PS50983">
    <property type="entry name" value="FE_B12_PBP"/>
    <property type="match status" value="1"/>
</dbReference>
<dbReference type="KEGG" id="vpy:HZI73_08940"/>
<dbReference type="Pfam" id="PF01497">
    <property type="entry name" value="Peripla_BP_2"/>
    <property type="match status" value="1"/>
</dbReference>
<evidence type="ECO:0000256" key="2">
    <source>
        <dbReference type="SAM" id="MobiDB-lite"/>
    </source>
</evidence>
<accession>A0A8J8MIT6</accession>
<dbReference type="Gene3D" id="3.40.50.1980">
    <property type="entry name" value="Nitrogenase molybdenum iron protein domain"/>
    <property type="match status" value="2"/>
</dbReference>
<evidence type="ECO:0000313" key="4">
    <source>
        <dbReference type="EMBL" id="QUI22419.1"/>
    </source>
</evidence>
<name>A0A8J8MIT6_9FIRM</name>
<sequence>MKLKGLLSVLCIMILITTGCSVKNKEDVSGDHTPSSKVNENAEDTKEAMDRTENDKPEKPSETEDDQPDEENKHPEGRAKEEDDHSGASKKMPEALTFDTIPERTAVGTVGLTELFDALNIDLVGVPSSRSYSVPKRYADLPTIGMSMQPDMEILKSLDVDMFITDASLQSGLEKSLADKKIKAAFVAASGYDDIMFSITSIGNAFGKMEEAAELIKKMQSKELKVMEKIKDKEKKKVMIIFGTPESFMLATDGAYIGDLAHRLGLENVTDTLEGKSPFLPFSIENVVSMDPDVILRFTHADPETSRKMFEKEFSENPVWNALSAVKQEQVYDLDPHYFGVVANIRCAEALSQLADMIYGE</sequence>
<gene>
    <name evidence="4" type="ORF">HZI73_08940</name>
</gene>
<dbReference type="Proteomes" id="UP000683246">
    <property type="component" value="Chromosome"/>
</dbReference>
<evidence type="ECO:0000256" key="1">
    <source>
        <dbReference type="ARBA" id="ARBA00008814"/>
    </source>
</evidence>
<evidence type="ECO:0000259" key="3">
    <source>
        <dbReference type="PROSITE" id="PS50983"/>
    </source>
</evidence>
<evidence type="ECO:0000313" key="5">
    <source>
        <dbReference type="Proteomes" id="UP000683246"/>
    </source>
</evidence>
<feature type="domain" description="Fe/B12 periplasmic-binding" evidence="3">
    <location>
        <begin position="104"/>
        <end position="361"/>
    </location>
</feature>
<comment type="similarity">
    <text evidence="1">Belongs to the bacterial solute-binding protein 8 family.</text>
</comment>